<proteinExistence type="predicted"/>
<dbReference type="PANTHER" id="PTHR42648:SF28">
    <property type="entry name" value="TRANSPOSON-ENCODED PROTEIN WITH RIBONUCLEASE H-LIKE AND RETROVIRUS ZINC FINGER-LIKE DOMAINS"/>
    <property type="match status" value="1"/>
</dbReference>
<feature type="compositionally biased region" description="Basic and acidic residues" evidence="1">
    <location>
        <begin position="172"/>
        <end position="190"/>
    </location>
</feature>
<dbReference type="InterPro" id="IPR057670">
    <property type="entry name" value="SH3_retrovirus"/>
</dbReference>
<evidence type="ECO:0000313" key="4">
    <source>
        <dbReference type="Proteomes" id="UP000078542"/>
    </source>
</evidence>
<keyword evidence="4" id="KW-1185">Reference proteome</keyword>
<evidence type="ECO:0000313" key="3">
    <source>
        <dbReference type="EMBL" id="KYN02288.1"/>
    </source>
</evidence>
<dbReference type="STRING" id="456900.A0A151II81"/>
<accession>A0A151II81</accession>
<dbReference type="PANTHER" id="PTHR42648">
    <property type="entry name" value="TRANSPOSASE, PUTATIVE-RELATED"/>
    <property type="match status" value="1"/>
</dbReference>
<dbReference type="PROSITE" id="PS50994">
    <property type="entry name" value="INTEGRASE"/>
    <property type="match status" value="1"/>
</dbReference>
<feature type="region of interest" description="Disordered" evidence="1">
    <location>
        <begin position="172"/>
        <end position="222"/>
    </location>
</feature>
<gene>
    <name evidence="3" type="ORF">ALC62_06897</name>
</gene>
<feature type="compositionally biased region" description="Polar residues" evidence="1">
    <location>
        <begin position="197"/>
        <end position="213"/>
    </location>
</feature>
<dbReference type="InterPro" id="IPR012337">
    <property type="entry name" value="RNaseH-like_sf"/>
</dbReference>
<reference evidence="3 4" key="1">
    <citation type="submission" date="2016-03" db="EMBL/GenBank/DDBJ databases">
        <title>Cyphomyrmex costatus WGS genome.</title>
        <authorList>
            <person name="Nygaard S."/>
            <person name="Hu H."/>
            <person name="Boomsma J."/>
            <person name="Zhang G."/>
        </authorList>
    </citation>
    <scope>NUCLEOTIDE SEQUENCE [LARGE SCALE GENOMIC DNA]</scope>
    <source>
        <strain evidence="3">MS0001</strain>
        <tissue evidence="3">Whole body</tissue>
    </source>
</reference>
<dbReference type="InterPro" id="IPR039537">
    <property type="entry name" value="Retrotran_Ty1/copia-like"/>
</dbReference>
<dbReference type="GO" id="GO:0015074">
    <property type="term" value="P:DNA integration"/>
    <property type="evidence" value="ECO:0007669"/>
    <property type="project" value="InterPro"/>
</dbReference>
<dbReference type="InterPro" id="IPR036397">
    <property type="entry name" value="RNaseH_sf"/>
</dbReference>
<dbReference type="Gene3D" id="3.30.420.10">
    <property type="entry name" value="Ribonuclease H-like superfamily/Ribonuclease H"/>
    <property type="match status" value="1"/>
</dbReference>
<dbReference type="EMBL" id="KQ977501">
    <property type="protein sequence ID" value="KYN02288.1"/>
    <property type="molecule type" value="Genomic_DNA"/>
</dbReference>
<dbReference type="Pfam" id="PF25597">
    <property type="entry name" value="SH3_retrovirus"/>
    <property type="match status" value="1"/>
</dbReference>
<feature type="compositionally biased region" description="Polar residues" evidence="1">
    <location>
        <begin position="13"/>
        <end position="25"/>
    </location>
</feature>
<name>A0A151II81_9HYME</name>
<sequence>MLTNEFKRRGITFETSAPHTPQQNGKAERENRTLVESMRSMIYGRQCSKFLWPEAVLMAAQVRNRTVTRKNDNKTLFELWHKRKPSMNNHHVFGSKCMAQVPKILRKKFDKRAVPGIFVEYKDDSDNYKVFDHESRKVHVVSTVSFDEVEAGDFEFECTTIEVGESNELDVKGENLKKSARQEEVSKREDSDEEEASNGQSSKGFKSSMNNQREGLRDRATIKQPDRYDNVAYATIVEPDSYQEAVSGSDACEWEAAIRESMLITRIRRGLNQKYQRIVNPFLVAGYLR</sequence>
<protein>
    <submittedName>
        <fullName evidence="3">Copia protein</fullName>
    </submittedName>
</protein>
<evidence type="ECO:0000259" key="2">
    <source>
        <dbReference type="PROSITE" id="PS50994"/>
    </source>
</evidence>
<dbReference type="AlphaFoldDB" id="A0A151II81"/>
<dbReference type="SUPFAM" id="SSF53098">
    <property type="entry name" value="Ribonuclease H-like"/>
    <property type="match status" value="1"/>
</dbReference>
<dbReference type="Proteomes" id="UP000078542">
    <property type="component" value="Unassembled WGS sequence"/>
</dbReference>
<dbReference type="GO" id="GO:0003676">
    <property type="term" value="F:nucleic acid binding"/>
    <property type="evidence" value="ECO:0007669"/>
    <property type="project" value="InterPro"/>
</dbReference>
<feature type="domain" description="Integrase catalytic" evidence="2">
    <location>
        <begin position="1"/>
        <end position="84"/>
    </location>
</feature>
<dbReference type="InterPro" id="IPR001584">
    <property type="entry name" value="Integrase_cat-core"/>
</dbReference>
<evidence type="ECO:0000256" key="1">
    <source>
        <dbReference type="SAM" id="MobiDB-lite"/>
    </source>
</evidence>
<feature type="region of interest" description="Disordered" evidence="1">
    <location>
        <begin position="1"/>
        <end position="30"/>
    </location>
</feature>
<organism evidence="3 4">
    <name type="scientific">Cyphomyrmex costatus</name>
    <dbReference type="NCBI Taxonomy" id="456900"/>
    <lineage>
        <taxon>Eukaryota</taxon>
        <taxon>Metazoa</taxon>
        <taxon>Ecdysozoa</taxon>
        <taxon>Arthropoda</taxon>
        <taxon>Hexapoda</taxon>
        <taxon>Insecta</taxon>
        <taxon>Pterygota</taxon>
        <taxon>Neoptera</taxon>
        <taxon>Endopterygota</taxon>
        <taxon>Hymenoptera</taxon>
        <taxon>Apocrita</taxon>
        <taxon>Aculeata</taxon>
        <taxon>Formicoidea</taxon>
        <taxon>Formicidae</taxon>
        <taxon>Myrmicinae</taxon>
        <taxon>Cyphomyrmex</taxon>
    </lineage>
</organism>